<dbReference type="SUPFAM" id="SSF55486">
    <property type="entry name" value="Metalloproteases ('zincins'), catalytic domain"/>
    <property type="match status" value="1"/>
</dbReference>
<dbReference type="Gene3D" id="3.40.390.10">
    <property type="entry name" value="Collagenase (Catalytic Domain)"/>
    <property type="match status" value="1"/>
</dbReference>
<dbReference type="RefSeq" id="WP_323578146.1">
    <property type="nucleotide sequence ID" value="NZ_JAYGJQ010000002.1"/>
</dbReference>
<keyword evidence="3 7" id="KW-0378">Hydrolase</keyword>
<evidence type="ECO:0000256" key="2">
    <source>
        <dbReference type="ARBA" id="ARBA00022723"/>
    </source>
</evidence>
<dbReference type="InterPro" id="IPR001818">
    <property type="entry name" value="Pept_M10_metallopeptidase"/>
</dbReference>
<proteinExistence type="predicted"/>
<reference evidence="7 8" key="1">
    <citation type="submission" date="2023-11" db="EMBL/GenBank/DDBJ databases">
        <title>A Novel Polar Bacteriovorax (B. antarcticus) Isolated from the Biocrust in Antarctica.</title>
        <authorList>
            <person name="Mun W."/>
            <person name="Choi S.Y."/>
            <person name="Mitchell R.J."/>
        </authorList>
    </citation>
    <scope>NUCLEOTIDE SEQUENCE [LARGE SCALE GENOMIC DNA]</scope>
    <source>
        <strain evidence="7 8">PP10</strain>
    </source>
</reference>
<dbReference type="Proteomes" id="UP001302274">
    <property type="component" value="Unassembled WGS sequence"/>
</dbReference>
<evidence type="ECO:0000313" key="8">
    <source>
        <dbReference type="Proteomes" id="UP001302274"/>
    </source>
</evidence>
<dbReference type="InterPro" id="IPR024079">
    <property type="entry name" value="MetalloPept_cat_dom_sf"/>
</dbReference>
<evidence type="ECO:0000256" key="4">
    <source>
        <dbReference type="ARBA" id="ARBA00022833"/>
    </source>
</evidence>
<dbReference type="GO" id="GO:0008237">
    <property type="term" value="F:metallopeptidase activity"/>
    <property type="evidence" value="ECO:0007669"/>
    <property type="project" value="UniProtKB-KW"/>
</dbReference>
<dbReference type="EMBL" id="JAYGJQ010000002">
    <property type="protein sequence ID" value="MEA9357949.1"/>
    <property type="molecule type" value="Genomic_DNA"/>
</dbReference>
<accession>A0ABU5VY11</accession>
<protein>
    <submittedName>
        <fullName evidence="7">Matrixin family metalloprotease</fullName>
        <ecNumber evidence="7">3.4.24.-</ecNumber>
    </submittedName>
</protein>
<name>A0ABU5VY11_9BACT</name>
<dbReference type="PANTHER" id="PTHR10201:SF272">
    <property type="entry name" value="METALLOENDOPROTEINASE 5-MMP"/>
    <property type="match status" value="1"/>
</dbReference>
<gene>
    <name evidence="7" type="ORF">SHI21_17085</name>
</gene>
<evidence type="ECO:0000256" key="5">
    <source>
        <dbReference type="SAM" id="SignalP"/>
    </source>
</evidence>
<dbReference type="PANTHER" id="PTHR10201">
    <property type="entry name" value="MATRIX METALLOPROTEINASE"/>
    <property type="match status" value="1"/>
</dbReference>
<evidence type="ECO:0000313" key="7">
    <source>
        <dbReference type="EMBL" id="MEA9357949.1"/>
    </source>
</evidence>
<dbReference type="InterPro" id="IPR021190">
    <property type="entry name" value="Pept_M10A"/>
</dbReference>
<evidence type="ECO:0000256" key="1">
    <source>
        <dbReference type="ARBA" id="ARBA00022670"/>
    </source>
</evidence>
<dbReference type="PRINTS" id="PR00138">
    <property type="entry name" value="MATRIXIN"/>
</dbReference>
<keyword evidence="2" id="KW-0479">Metal-binding</keyword>
<feature type="chain" id="PRO_5047495413" evidence="5">
    <location>
        <begin position="19"/>
        <end position="259"/>
    </location>
</feature>
<feature type="domain" description="Peptidase M10 metallopeptidase" evidence="6">
    <location>
        <begin position="160"/>
        <end position="210"/>
    </location>
</feature>
<keyword evidence="5" id="KW-0732">Signal</keyword>
<dbReference type="Pfam" id="PF00413">
    <property type="entry name" value="Peptidase_M10"/>
    <property type="match status" value="1"/>
</dbReference>
<keyword evidence="1" id="KW-0645">Protease</keyword>
<feature type="signal peptide" evidence="5">
    <location>
        <begin position="1"/>
        <end position="18"/>
    </location>
</feature>
<keyword evidence="4" id="KW-0862">Zinc</keyword>
<evidence type="ECO:0000259" key="6">
    <source>
        <dbReference type="Pfam" id="PF00413"/>
    </source>
</evidence>
<keyword evidence="8" id="KW-1185">Reference proteome</keyword>
<comment type="caution">
    <text evidence="7">The sequence shown here is derived from an EMBL/GenBank/DDBJ whole genome shotgun (WGS) entry which is preliminary data.</text>
</comment>
<keyword evidence="7" id="KW-0482">Metalloprotease</keyword>
<sequence>MRTLFSLFILLLSFKANAFTLNNTAKLVFTEDEVKVNVASGCTNIGITDAELLELVGKAVDNFWNKSPTSRLKLRKGSVINVDARFHSDSICTASTNCDPNPVLAVDSDILISCNLNATNFPSSSILGITIPNNIAGTRIVGSLVLINDKADTQFDTKSDDAKVAILAHEIGHAFGLGHSPVQDSLMYYATVSQRKALGRDDIDGISYLYPKQQPISGCGTVDMSGGKNGSWPGLFIGFSIIGLAEIYRKRKGSKQIQA</sequence>
<organism evidence="7 8">
    <name type="scientific">Bacteriovorax antarcticus</name>
    <dbReference type="NCBI Taxonomy" id="3088717"/>
    <lineage>
        <taxon>Bacteria</taxon>
        <taxon>Pseudomonadati</taxon>
        <taxon>Bdellovibrionota</taxon>
        <taxon>Bacteriovoracia</taxon>
        <taxon>Bacteriovoracales</taxon>
        <taxon>Bacteriovoracaceae</taxon>
        <taxon>Bacteriovorax</taxon>
    </lineage>
</organism>
<dbReference type="EC" id="3.4.24.-" evidence="7"/>
<evidence type="ECO:0000256" key="3">
    <source>
        <dbReference type="ARBA" id="ARBA00022801"/>
    </source>
</evidence>